<gene>
    <name evidence="1" type="ORF">A4W93_28390</name>
</gene>
<dbReference type="InterPro" id="IPR025489">
    <property type="entry name" value="DUF4381"/>
</dbReference>
<protein>
    <submittedName>
        <fullName evidence="1">Uncharacterized protein</fullName>
    </submittedName>
</protein>
<evidence type="ECO:0000313" key="2">
    <source>
        <dbReference type="Proteomes" id="UP000193427"/>
    </source>
</evidence>
<accession>A0A1W6LGU9</accession>
<dbReference type="RefSeq" id="WP_085753825.1">
    <property type="nucleotide sequence ID" value="NZ_BSPR01000017.1"/>
</dbReference>
<dbReference type="STRING" id="946333.A4W93_28390"/>
<dbReference type="Proteomes" id="UP000193427">
    <property type="component" value="Chromosome"/>
</dbReference>
<dbReference type="Pfam" id="PF14316">
    <property type="entry name" value="DUF4381"/>
    <property type="match status" value="1"/>
</dbReference>
<keyword evidence="2" id="KW-1185">Reference proteome</keyword>
<evidence type="ECO:0000313" key="1">
    <source>
        <dbReference type="EMBL" id="ARN23501.1"/>
    </source>
</evidence>
<name>A0A1W6LGU9_9BURK</name>
<dbReference type="EMBL" id="CP015118">
    <property type="protein sequence ID" value="ARN23501.1"/>
    <property type="molecule type" value="Genomic_DNA"/>
</dbReference>
<reference evidence="1 2" key="1">
    <citation type="submission" date="2016-04" db="EMBL/GenBank/DDBJ databases">
        <title>Complete genome sequence of natural rubber-degrading, novel Gram-negative bacterium, Rhizobacter gummiphilus strain NS21.</title>
        <authorList>
            <person name="Tabata M."/>
            <person name="Kasai D."/>
            <person name="Fukuda M."/>
        </authorList>
    </citation>
    <scope>NUCLEOTIDE SEQUENCE [LARGE SCALE GENOMIC DNA]</scope>
    <source>
        <strain evidence="1 2">NS21</strain>
    </source>
</reference>
<dbReference type="AlphaFoldDB" id="A0A1W6LGU9"/>
<sequence length="188" mass="20064">MSELVHTVANPAAPASAASGVTPQAREALGHLADLAVPPPVPWTPQTAGWAVLAGVLAIALLWLVWHVVHRWHVNRYRREALAELARLSSDPAAQLAAVPPLLKRCALVAWPRERTAALSGPAWTGFVAAHARGGADPALARLLDDLQYRAPAGLAAVPPDEARAMVSAARHWITHHRVTRGDRRVPA</sequence>
<dbReference type="OrthoDB" id="283083at2"/>
<organism evidence="1 2">
    <name type="scientific">Piscinibacter gummiphilus</name>
    <dbReference type="NCBI Taxonomy" id="946333"/>
    <lineage>
        <taxon>Bacteria</taxon>
        <taxon>Pseudomonadati</taxon>
        <taxon>Pseudomonadota</taxon>
        <taxon>Betaproteobacteria</taxon>
        <taxon>Burkholderiales</taxon>
        <taxon>Sphaerotilaceae</taxon>
        <taxon>Piscinibacter</taxon>
    </lineage>
</organism>
<dbReference type="KEGG" id="rgu:A4W93_28390"/>
<proteinExistence type="predicted"/>